<proteinExistence type="predicted"/>
<evidence type="ECO:0000313" key="2">
    <source>
        <dbReference type="Proteomes" id="UP000094828"/>
    </source>
</evidence>
<protein>
    <submittedName>
        <fullName evidence="1">Uncharacterized protein</fullName>
    </submittedName>
</protein>
<gene>
    <name evidence="1" type="ORF">A6X21_04525</name>
</gene>
<keyword evidence="2" id="KW-1185">Reference proteome</keyword>
<evidence type="ECO:0000313" key="1">
    <source>
        <dbReference type="EMBL" id="ODA34913.1"/>
    </source>
</evidence>
<dbReference type="RefSeq" id="WP_068846438.1">
    <property type="nucleotide sequence ID" value="NZ_LYDR01000039.1"/>
</dbReference>
<name>A0A1C3ENT0_9PLAN</name>
<reference evidence="1 2" key="1">
    <citation type="submission" date="2016-05" db="EMBL/GenBank/DDBJ databases">
        <title>Genomic and physiological characterization of Planctopirus sp. isolated from fresh water lake.</title>
        <authorList>
            <person name="Subhash Y."/>
            <person name="Ramana C."/>
        </authorList>
    </citation>
    <scope>NUCLEOTIDE SEQUENCE [LARGE SCALE GENOMIC DNA]</scope>
    <source>
        <strain evidence="1 2">JC280</strain>
    </source>
</reference>
<dbReference type="Proteomes" id="UP000094828">
    <property type="component" value="Unassembled WGS sequence"/>
</dbReference>
<sequence length="360" mass="41071">MWGTSWGERAHTFWLVVAGCVMASVFANRSNARSEEPVRRANSIRKGVVSALDLENAPKKIFLKEFQHVLARRANSGNRVIEFTRFNYDTVFERQSCEHGVLAVVGPDNWIMATRPVDYTASQIRLRKGCRGEAYQVEKKKPEFLSFGSDHVFIAAPETQECSFVSKTGGLLCIPYLLRDIEQPHITLLTWPWPDDDVLLECYVNRWDWRISDVNESRIRFHAERRYAEPVACWKAIELIVDRTAHRIEALKLVSYYDSREVVYVVSGESRNINFSRYPFLEKFEKPLSRRNLPSEEDFLKAGYRIITLPEVSQTSVSALEPANVSTAVSLPAYVRSCLNASAAGQSMAITVLHCLLRSE</sequence>
<dbReference type="AlphaFoldDB" id="A0A1C3ENT0"/>
<dbReference type="EMBL" id="LYDR01000039">
    <property type="protein sequence ID" value="ODA34913.1"/>
    <property type="molecule type" value="Genomic_DNA"/>
</dbReference>
<accession>A0A1C3ENT0</accession>
<comment type="caution">
    <text evidence="1">The sequence shown here is derived from an EMBL/GenBank/DDBJ whole genome shotgun (WGS) entry which is preliminary data.</text>
</comment>
<organism evidence="1 2">
    <name type="scientific">Planctopirus hydrillae</name>
    <dbReference type="NCBI Taxonomy" id="1841610"/>
    <lineage>
        <taxon>Bacteria</taxon>
        <taxon>Pseudomonadati</taxon>
        <taxon>Planctomycetota</taxon>
        <taxon>Planctomycetia</taxon>
        <taxon>Planctomycetales</taxon>
        <taxon>Planctomycetaceae</taxon>
        <taxon>Planctopirus</taxon>
    </lineage>
</organism>